<evidence type="ECO:0000313" key="1">
    <source>
        <dbReference type="EMBL" id="KKN66894.1"/>
    </source>
</evidence>
<dbReference type="AlphaFoldDB" id="A0A0F9SIL7"/>
<reference evidence="1" key="1">
    <citation type="journal article" date="2015" name="Nature">
        <title>Complex archaea that bridge the gap between prokaryotes and eukaryotes.</title>
        <authorList>
            <person name="Spang A."/>
            <person name="Saw J.H."/>
            <person name="Jorgensen S.L."/>
            <person name="Zaremba-Niedzwiedzka K."/>
            <person name="Martijn J."/>
            <person name="Lind A.E."/>
            <person name="van Eijk R."/>
            <person name="Schleper C."/>
            <person name="Guy L."/>
            <person name="Ettema T.J."/>
        </authorList>
    </citation>
    <scope>NUCLEOTIDE SEQUENCE</scope>
</reference>
<organism evidence="1">
    <name type="scientific">marine sediment metagenome</name>
    <dbReference type="NCBI Taxonomy" id="412755"/>
    <lineage>
        <taxon>unclassified sequences</taxon>
        <taxon>metagenomes</taxon>
        <taxon>ecological metagenomes</taxon>
    </lineage>
</organism>
<comment type="caution">
    <text evidence="1">The sequence shown here is derived from an EMBL/GenBank/DDBJ whole genome shotgun (WGS) entry which is preliminary data.</text>
</comment>
<name>A0A0F9SIL7_9ZZZZ</name>
<proteinExistence type="predicted"/>
<accession>A0A0F9SIL7</accession>
<dbReference type="EMBL" id="LAZR01000487">
    <property type="protein sequence ID" value="KKN66894.1"/>
    <property type="molecule type" value="Genomic_DNA"/>
</dbReference>
<sequence>MNKAKSLILALLLTVAAFPAFGQTNLNSTTLNEAVDNSERRIDIVSASNVTAGDIAFVDKEAMLVLSVDSTNNRIRVQRGFSGTFAEDHGNRQVIWIDKAARFIKRDLSGACTSASEFPAYTPLINVSNGNAFRCRSSQWELEAPITALRSGLDQPLRFNVRSDYINTTGDTIGFQVKPGQNAVSTGNVTGGEISPRLQDGVSSASITGLHVDVDLKGTTAVTNSGNVRGLEVELVTSNSGTRTISGYVTGIRFRSVFSATAITGNFTAMRFEFPEAQTNSQTYDALMDLTGTIALVWNNTPGTEPTTADGYIKVIVNGTDRFIQLYSGAPVD</sequence>
<gene>
    <name evidence="1" type="ORF">LCGC14_0466690</name>
</gene>
<protein>
    <submittedName>
        <fullName evidence="1">Uncharacterized protein</fullName>
    </submittedName>
</protein>